<proteinExistence type="predicted"/>
<evidence type="ECO:0000313" key="3">
    <source>
        <dbReference type="Proteomes" id="UP000693970"/>
    </source>
</evidence>
<evidence type="ECO:0000313" key="2">
    <source>
        <dbReference type="EMBL" id="KAG7368155.1"/>
    </source>
</evidence>
<sequence length="264" mass="30386">MDKQLPPNTANFRYHHRTKELKVYIMQKTQLSEDTFSDINGQSHERSFNTFKYGPHIFLVKFLHGWLRVGKLVPRYNPVKYPSACPSCDEPSRDSKHYPTCLNPEHRKWHAALKTSLWHRCGSVVLLDLLLWGLNHWLQGTPIPAHRVPKRIAHPLHSQTMIGWDNFLLGRLQLQYLQRNLIEVKIKHGLSWSSNISSHTQTQSVANGMWPLRHPFGTDASQWIPIKPFLTSSCGALTIGSKVHQSQPTEYPSGSPTYSTVRLR</sequence>
<feature type="region of interest" description="Disordered" evidence="1">
    <location>
        <begin position="245"/>
        <end position="264"/>
    </location>
</feature>
<reference evidence="2" key="1">
    <citation type="journal article" date="2021" name="Sci. Rep.">
        <title>Diploid genomic architecture of Nitzschia inconspicua, an elite biomass production diatom.</title>
        <authorList>
            <person name="Oliver A."/>
            <person name="Podell S."/>
            <person name="Pinowska A."/>
            <person name="Traller J.C."/>
            <person name="Smith S.R."/>
            <person name="McClure R."/>
            <person name="Beliaev A."/>
            <person name="Bohutskyi P."/>
            <person name="Hill E.A."/>
            <person name="Rabines A."/>
            <person name="Zheng H."/>
            <person name="Allen L.Z."/>
            <person name="Kuo A."/>
            <person name="Grigoriev I.V."/>
            <person name="Allen A.E."/>
            <person name="Hazlebeck D."/>
            <person name="Allen E.E."/>
        </authorList>
    </citation>
    <scope>NUCLEOTIDE SEQUENCE</scope>
    <source>
        <strain evidence="2">Hildebrandi</strain>
    </source>
</reference>
<name>A0A9K3Q2M0_9STRA</name>
<gene>
    <name evidence="2" type="ORF">IV203_030898</name>
</gene>
<dbReference type="EMBL" id="JAGRRH010000006">
    <property type="protein sequence ID" value="KAG7368155.1"/>
    <property type="molecule type" value="Genomic_DNA"/>
</dbReference>
<dbReference type="Proteomes" id="UP000693970">
    <property type="component" value="Unassembled WGS sequence"/>
</dbReference>
<protein>
    <submittedName>
        <fullName evidence="2">Uncharacterized protein</fullName>
    </submittedName>
</protein>
<accession>A0A9K3Q2M0</accession>
<evidence type="ECO:0000256" key="1">
    <source>
        <dbReference type="SAM" id="MobiDB-lite"/>
    </source>
</evidence>
<keyword evidence="3" id="KW-1185">Reference proteome</keyword>
<dbReference type="AlphaFoldDB" id="A0A9K3Q2M0"/>
<reference evidence="2" key="2">
    <citation type="submission" date="2021-04" db="EMBL/GenBank/DDBJ databases">
        <authorList>
            <person name="Podell S."/>
        </authorList>
    </citation>
    <scope>NUCLEOTIDE SEQUENCE</scope>
    <source>
        <strain evidence="2">Hildebrandi</strain>
    </source>
</reference>
<comment type="caution">
    <text evidence="2">The sequence shown here is derived from an EMBL/GenBank/DDBJ whole genome shotgun (WGS) entry which is preliminary data.</text>
</comment>
<organism evidence="2 3">
    <name type="scientific">Nitzschia inconspicua</name>
    <dbReference type="NCBI Taxonomy" id="303405"/>
    <lineage>
        <taxon>Eukaryota</taxon>
        <taxon>Sar</taxon>
        <taxon>Stramenopiles</taxon>
        <taxon>Ochrophyta</taxon>
        <taxon>Bacillariophyta</taxon>
        <taxon>Bacillariophyceae</taxon>
        <taxon>Bacillariophycidae</taxon>
        <taxon>Bacillariales</taxon>
        <taxon>Bacillariaceae</taxon>
        <taxon>Nitzschia</taxon>
    </lineage>
</organism>